<dbReference type="AlphaFoldDB" id="A0A2S6ZEC9"/>
<dbReference type="GO" id="GO:0003700">
    <property type="term" value="F:DNA-binding transcription factor activity"/>
    <property type="evidence" value="ECO:0007669"/>
    <property type="project" value="InterPro"/>
</dbReference>
<dbReference type="Pfam" id="PF07729">
    <property type="entry name" value="FCD"/>
    <property type="match status" value="1"/>
</dbReference>
<dbReference type="Proteomes" id="UP000239898">
    <property type="component" value="Unassembled WGS sequence"/>
</dbReference>
<reference evidence="6 7" key="1">
    <citation type="submission" date="2016-08" db="EMBL/GenBank/DDBJ databases">
        <title>Evolution of the type three secretion system and type three effector repertoires in Xanthomonas.</title>
        <authorList>
            <person name="Merda D."/>
            <person name="Briand M."/>
            <person name="Bosis E."/>
            <person name="Rousseau C."/>
            <person name="Portier P."/>
            <person name="Jacques M.-A."/>
            <person name="Fischer-Le Saux M."/>
        </authorList>
    </citation>
    <scope>NUCLEOTIDE SEQUENCE [LARGE SCALE GENOMIC DNA]</scope>
    <source>
        <strain evidence="6 7">CFBP 4691</strain>
    </source>
</reference>
<dbReference type="PROSITE" id="PS50949">
    <property type="entry name" value="HTH_GNTR"/>
    <property type="match status" value="1"/>
</dbReference>
<dbReference type="InterPro" id="IPR036388">
    <property type="entry name" value="WH-like_DNA-bd_sf"/>
</dbReference>
<protein>
    <submittedName>
        <fullName evidence="6">GntR family transcriptional regulator</fullName>
    </submittedName>
</protein>
<dbReference type="CDD" id="cd07377">
    <property type="entry name" value="WHTH_GntR"/>
    <property type="match status" value="1"/>
</dbReference>
<proteinExistence type="predicted"/>
<keyword evidence="3" id="KW-0804">Transcription</keyword>
<accession>A0A2S6ZEC9</accession>
<name>A0A2S6ZEC9_9XANT</name>
<dbReference type="InterPro" id="IPR011711">
    <property type="entry name" value="GntR_C"/>
</dbReference>
<keyword evidence="7" id="KW-1185">Reference proteome</keyword>
<dbReference type="GO" id="GO:0003677">
    <property type="term" value="F:DNA binding"/>
    <property type="evidence" value="ECO:0007669"/>
    <property type="project" value="UniProtKB-KW"/>
</dbReference>
<dbReference type="EMBL" id="MIGX01000051">
    <property type="protein sequence ID" value="PPT90623.1"/>
    <property type="molecule type" value="Genomic_DNA"/>
</dbReference>
<dbReference type="SMART" id="SM00345">
    <property type="entry name" value="HTH_GNTR"/>
    <property type="match status" value="1"/>
</dbReference>
<evidence type="ECO:0000256" key="1">
    <source>
        <dbReference type="ARBA" id="ARBA00023015"/>
    </source>
</evidence>
<evidence type="ECO:0000259" key="5">
    <source>
        <dbReference type="PROSITE" id="PS50949"/>
    </source>
</evidence>
<feature type="domain" description="HTH gntR-type" evidence="5">
    <location>
        <begin position="14"/>
        <end position="81"/>
    </location>
</feature>
<dbReference type="PANTHER" id="PTHR43537">
    <property type="entry name" value="TRANSCRIPTIONAL REGULATOR, GNTR FAMILY"/>
    <property type="match status" value="1"/>
</dbReference>
<dbReference type="OrthoDB" id="9799812at2"/>
<dbReference type="SMART" id="SM00895">
    <property type="entry name" value="FCD"/>
    <property type="match status" value="1"/>
</dbReference>
<organism evidence="6 7">
    <name type="scientific">Xanthomonas theicola</name>
    <dbReference type="NCBI Taxonomy" id="56464"/>
    <lineage>
        <taxon>Bacteria</taxon>
        <taxon>Pseudomonadati</taxon>
        <taxon>Pseudomonadota</taxon>
        <taxon>Gammaproteobacteria</taxon>
        <taxon>Lysobacterales</taxon>
        <taxon>Lysobacteraceae</taxon>
        <taxon>Xanthomonas</taxon>
    </lineage>
</organism>
<dbReference type="InterPro" id="IPR000524">
    <property type="entry name" value="Tscrpt_reg_HTH_GntR"/>
</dbReference>
<evidence type="ECO:0000256" key="4">
    <source>
        <dbReference type="SAM" id="MobiDB-lite"/>
    </source>
</evidence>
<dbReference type="SUPFAM" id="SSF48008">
    <property type="entry name" value="GntR ligand-binding domain-like"/>
    <property type="match status" value="1"/>
</dbReference>
<dbReference type="PANTHER" id="PTHR43537:SF50">
    <property type="entry name" value="TRANSCRIPTIONAL REGULATORY PROTEIN"/>
    <property type="match status" value="1"/>
</dbReference>
<dbReference type="RefSeq" id="WP_128420556.1">
    <property type="nucleotide sequence ID" value="NZ_CP049017.1"/>
</dbReference>
<evidence type="ECO:0000313" key="6">
    <source>
        <dbReference type="EMBL" id="PPT90623.1"/>
    </source>
</evidence>
<sequence length="259" mass="28687">MTLAPDTRTPRKRVALYEDVAERLRQKIYDYVLPPGDWIDEPALVAELGISRTPLRESLKLLAAEGLVQIEPGRGARVTRLNLEDLNELFPVMALLEGRCAYEAVRKVDAAGLARLEALHARMEQAAGEGDLAEYYRQNYLIHESVQELAGNPWLIRVTHDLHRILKMHRGRQLLAPGRLQQSLSEHRDLMDCFRRQDAEGAERTMNQHLRSQGNALAMYVAAGGKLNVPAPLPGGGEPGMGNRESLDGRNSGAGIGDS</sequence>
<keyword evidence="2" id="KW-0238">DNA-binding</keyword>
<dbReference type="Gene3D" id="1.20.120.530">
    <property type="entry name" value="GntR ligand-binding domain-like"/>
    <property type="match status" value="1"/>
</dbReference>
<dbReference type="Gene3D" id="1.10.10.10">
    <property type="entry name" value="Winged helix-like DNA-binding domain superfamily/Winged helix DNA-binding domain"/>
    <property type="match status" value="1"/>
</dbReference>
<evidence type="ECO:0000313" key="7">
    <source>
        <dbReference type="Proteomes" id="UP000239898"/>
    </source>
</evidence>
<keyword evidence="1" id="KW-0805">Transcription regulation</keyword>
<feature type="region of interest" description="Disordered" evidence="4">
    <location>
        <begin position="231"/>
        <end position="259"/>
    </location>
</feature>
<dbReference type="SUPFAM" id="SSF46785">
    <property type="entry name" value="Winged helix' DNA-binding domain"/>
    <property type="match status" value="1"/>
</dbReference>
<comment type="caution">
    <text evidence="6">The sequence shown here is derived from an EMBL/GenBank/DDBJ whole genome shotgun (WGS) entry which is preliminary data.</text>
</comment>
<dbReference type="InterPro" id="IPR036390">
    <property type="entry name" value="WH_DNA-bd_sf"/>
</dbReference>
<dbReference type="Pfam" id="PF00392">
    <property type="entry name" value="GntR"/>
    <property type="match status" value="1"/>
</dbReference>
<dbReference type="InterPro" id="IPR008920">
    <property type="entry name" value="TF_FadR/GntR_C"/>
</dbReference>
<evidence type="ECO:0000256" key="2">
    <source>
        <dbReference type="ARBA" id="ARBA00023125"/>
    </source>
</evidence>
<gene>
    <name evidence="6" type="ORF">XthCFBP4691_11575</name>
</gene>
<evidence type="ECO:0000256" key="3">
    <source>
        <dbReference type="ARBA" id="ARBA00023163"/>
    </source>
</evidence>